<dbReference type="SUPFAM" id="SSF140500">
    <property type="entry name" value="BAS1536-like"/>
    <property type="match status" value="1"/>
</dbReference>
<dbReference type="GO" id="GO:0046983">
    <property type="term" value="F:protein dimerization activity"/>
    <property type="evidence" value="ECO:0007669"/>
    <property type="project" value="InterPro"/>
</dbReference>
<dbReference type="InterPro" id="IPR036638">
    <property type="entry name" value="HLH_DNA-bd_sf"/>
</dbReference>
<dbReference type="Proteomes" id="UP000215137">
    <property type="component" value="Chromosome"/>
</dbReference>
<protein>
    <recommendedName>
        <fullName evidence="3">Spo0E family sporulation regulatory protein-aspartic acid phosphatase</fullName>
    </recommendedName>
</protein>
<dbReference type="InterPro" id="IPR018540">
    <property type="entry name" value="Spo0E-like"/>
</dbReference>
<organism evidence="1 2">
    <name type="scientific">Cytobacillus kochii</name>
    <dbReference type="NCBI Taxonomy" id="859143"/>
    <lineage>
        <taxon>Bacteria</taxon>
        <taxon>Bacillati</taxon>
        <taxon>Bacillota</taxon>
        <taxon>Bacilli</taxon>
        <taxon>Bacillales</taxon>
        <taxon>Bacillaceae</taxon>
        <taxon>Cytobacillus</taxon>
    </lineage>
</organism>
<dbReference type="AlphaFoldDB" id="A0A248TH99"/>
<dbReference type="InterPro" id="IPR037208">
    <property type="entry name" value="Spo0E-like_sf"/>
</dbReference>
<accession>A0A248TH99</accession>
<keyword evidence="2" id="KW-1185">Reference proteome</keyword>
<dbReference type="RefSeq" id="WP_095371073.1">
    <property type="nucleotide sequence ID" value="NZ_CANMJM010000032.1"/>
</dbReference>
<dbReference type="Gene3D" id="4.10.280.10">
    <property type="entry name" value="Helix-loop-helix DNA-binding domain"/>
    <property type="match status" value="1"/>
</dbReference>
<dbReference type="EMBL" id="CP022983">
    <property type="protein sequence ID" value="ASV67499.1"/>
    <property type="molecule type" value="Genomic_DNA"/>
</dbReference>
<dbReference type="Pfam" id="PF09388">
    <property type="entry name" value="SpoOE-like"/>
    <property type="match status" value="1"/>
</dbReference>
<evidence type="ECO:0008006" key="3">
    <source>
        <dbReference type="Google" id="ProtNLM"/>
    </source>
</evidence>
<evidence type="ECO:0000313" key="2">
    <source>
        <dbReference type="Proteomes" id="UP000215137"/>
    </source>
</evidence>
<sequence length="54" mass="6312">MYTEELLKDIEIHRAKMVELASISSFSNHQVLKASIELDNLINRYYTLTLKKEA</sequence>
<proteinExistence type="predicted"/>
<name>A0A248TH99_9BACI</name>
<reference evidence="1 2" key="1">
    <citation type="submission" date="2017-08" db="EMBL/GenBank/DDBJ databases">
        <title>Complete Genome Sequence of Bacillus kochii Oregon-R-modENCODE STRAIN BDGP4, isolated from Drosophila melanogaster gut.</title>
        <authorList>
            <person name="Wan K.H."/>
            <person name="Yu C."/>
            <person name="Park S."/>
            <person name="Hammonds A.S."/>
            <person name="Booth B.W."/>
            <person name="Celniker S.E."/>
        </authorList>
    </citation>
    <scope>NUCLEOTIDE SEQUENCE [LARGE SCALE GENOMIC DNA]</scope>
    <source>
        <strain evidence="1 2">BDGP4</strain>
    </source>
</reference>
<evidence type="ECO:0000313" key="1">
    <source>
        <dbReference type="EMBL" id="ASV67499.1"/>
    </source>
</evidence>
<dbReference type="KEGG" id="bko:CKF48_09235"/>
<dbReference type="GO" id="GO:0043937">
    <property type="term" value="P:regulation of sporulation"/>
    <property type="evidence" value="ECO:0007669"/>
    <property type="project" value="InterPro"/>
</dbReference>
<dbReference type="GeneID" id="97214049"/>
<gene>
    <name evidence="1" type="ORF">CKF48_09235</name>
</gene>
<dbReference type="OrthoDB" id="2649371at2"/>